<sequence>MSTVSTAPRSALRALAIVAAVAAPLALSGCFPIDVTNAQRIDGGGTSAGDDPIVETDAAELDELSFEDGALLTSASTAEWADGLMFDDGWTLTSPDDGNGNWGYTSADGACTAAYWQGFIGDVDTSSGDDRIATDEMLAVVFGATAAEVGEVAVDGGFALGVPGNDDVDTRYVVGDDGTVQWVVAGRALAQPGLGFTLTIDCTGQDPEAVLDALNELSAIAVVP</sequence>
<protein>
    <recommendedName>
        <fullName evidence="4">Sensor domain-containing protein</fullName>
    </recommendedName>
</protein>
<evidence type="ECO:0000313" key="2">
    <source>
        <dbReference type="EMBL" id="GGR23687.1"/>
    </source>
</evidence>
<accession>A0A918CHB9</accession>
<evidence type="ECO:0000256" key="1">
    <source>
        <dbReference type="SAM" id="SignalP"/>
    </source>
</evidence>
<gene>
    <name evidence="2" type="ORF">GCM10010196_16860</name>
</gene>
<reference evidence="2" key="1">
    <citation type="journal article" date="2014" name="Int. J. Syst. Evol. Microbiol.">
        <title>Complete genome sequence of Corynebacterium casei LMG S-19264T (=DSM 44701T), isolated from a smear-ripened cheese.</title>
        <authorList>
            <consortium name="US DOE Joint Genome Institute (JGI-PGF)"/>
            <person name="Walter F."/>
            <person name="Albersmeier A."/>
            <person name="Kalinowski J."/>
            <person name="Ruckert C."/>
        </authorList>
    </citation>
    <scope>NUCLEOTIDE SEQUENCE</scope>
    <source>
        <strain evidence="2">JCM 3346</strain>
    </source>
</reference>
<dbReference type="RefSeq" id="WP_189084780.1">
    <property type="nucleotide sequence ID" value="NZ_BMRJ01000001.1"/>
</dbReference>
<name>A0A918CHB9_AGRME</name>
<organism evidence="2 3">
    <name type="scientific">Agromyces mediolanus</name>
    <name type="common">Corynebacterium mediolanum</name>
    <dbReference type="NCBI Taxonomy" id="41986"/>
    <lineage>
        <taxon>Bacteria</taxon>
        <taxon>Bacillati</taxon>
        <taxon>Actinomycetota</taxon>
        <taxon>Actinomycetes</taxon>
        <taxon>Micrococcales</taxon>
        <taxon>Microbacteriaceae</taxon>
        <taxon>Agromyces</taxon>
    </lineage>
</organism>
<evidence type="ECO:0000313" key="3">
    <source>
        <dbReference type="Proteomes" id="UP000610303"/>
    </source>
</evidence>
<dbReference type="Proteomes" id="UP000610303">
    <property type="component" value="Unassembled WGS sequence"/>
</dbReference>
<dbReference type="AlphaFoldDB" id="A0A918CHB9"/>
<proteinExistence type="predicted"/>
<evidence type="ECO:0008006" key="4">
    <source>
        <dbReference type="Google" id="ProtNLM"/>
    </source>
</evidence>
<feature type="signal peptide" evidence="1">
    <location>
        <begin position="1"/>
        <end position="22"/>
    </location>
</feature>
<keyword evidence="3" id="KW-1185">Reference proteome</keyword>
<keyword evidence="1" id="KW-0732">Signal</keyword>
<feature type="chain" id="PRO_5038123258" description="Sensor domain-containing protein" evidence="1">
    <location>
        <begin position="23"/>
        <end position="224"/>
    </location>
</feature>
<dbReference type="EMBL" id="BMRJ01000001">
    <property type="protein sequence ID" value="GGR23687.1"/>
    <property type="molecule type" value="Genomic_DNA"/>
</dbReference>
<reference evidence="2" key="2">
    <citation type="submission" date="2020-09" db="EMBL/GenBank/DDBJ databases">
        <authorList>
            <person name="Sun Q."/>
            <person name="Ohkuma M."/>
        </authorList>
    </citation>
    <scope>NUCLEOTIDE SEQUENCE</scope>
    <source>
        <strain evidence="2">JCM 3346</strain>
    </source>
</reference>
<comment type="caution">
    <text evidence="2">The sequence shown here is derived from an EMBL/GenBank/DDBJ whole genome shotgun (WGS) entry which is preliminary data.</text>
</comment>